<dbReference type="Pfam" id="PF15503">
    <property type="entry name" value="PPP1R35_C"/>
    <property type="match status" value="1"/>
</dbReference>
<feature type="compositionally biased region" description="Basic and acidic residues" evidence="5">
    <location>
        <begin position="50"/>
        <end position="60"/>
    </location>
</feature>
<evidence type="ECO:0000256" key="1">
    <source>
        <dbReference type="ARBA" id="ARBA00004114"/>
    </source>
</evidence>
<dbReference type="GO" id="GO:0045724">
    <property type="term" value="P:positive regulation of cilium assembly"/>
    <property type="evidence" value="ECO:0007669"/>
    <property type="project" value="TreeGrafter"/>
</dbReference>
<dbReference type="AlphaFoldDB" id="A0A7R9A719"/>
<protein>
    <recommendedName>
        <fullName evidence="6">Protein phosphatase 1 regulatory subunit 35 C-terminal domain-containing protein</fullName>
    </recommendedName>
</protein>
<dbReference type="InterPro" id="IPR029135">
    <property type="entry name" value="PPP1R35_C"/>
</dbReference>
<comment type="similarity">
    <text evidence="4">Belongs to the PPP1R35 family.</text>
</comment>
<reference evidence="7" key="1">
    <citation type="submission" date="2020-11" db="EMBL/GenBank/DDBJ databases">
        <authorList>
            <person name="Tran Van P."/>
        </authorList>
    </citation>
    <scope>NUCLEOTIDE SEQUENCE</scope>
</reference>
<evidence type="ECO:0000256" key="2">
    <source>
        <dbReference type="ARBA" id="ARBA00022490"/>
    </source>
</evidence>
<dbReference type="EMBL" id="LR900485">
    <property type="protein sequence ID" value="CAD7245846.1"/>
    <property type="molecule type" value="Genomic_DNA"/>
</dbReference>
<evidence type="ECO:0000256" key="4">
    <source>
        <dbReference type="ARBA" id="ARBA00029452"/>
    </source>
</evidence>
<gene>
    <name evidence="7" type="ORF">DSTB1V02_LOCUS5712</name>
</gene>
<dbReference type="GO" id="GO:0019902">
    <property type="term" value="F:phosphatase binding"/>
    <property type="evidence" value="ECO:0007669"/>
    <property type="project" value="InterPro"/>
</dbReference>
<dbReference type="OrthoDB" id="6336882at2759"/>
<sequence length="221" mass="25689">MKRNQAGSDPHGKKPSTSRRGRFRPDMAEAKVKVVREPQPRGHVILCDQSEERNNGERQKTKSGLASPTMNSTLRIMSTLQHMRNMQPDFMATVQDEVKKSQPLQKEINQKVAIALNVKRTEEVYKGVLRCDVDEQELVSRAERQMALRAKAVRPQPRLKDPEPDIQDFFKKDFFKEYPMLEAFQIKGCETFKVKPSMAPLEEQIDILQLREWRLQRLLDT</sequence>
<dbReference type="InterPro" id="IPR033590">
    <property type="entry name" value="PPP1R35"/>
</dbReference>
<comment type="subcellular location">
    <subcellularLocation>
        <location evidence="1">Cytoplasm</location>
        <location evidence="1">Cytoskeleton</location>
        <location evidence="1">Microtubule organizing center</location>
        <location evidence="1">Centrosome</location>
        <location evidence="1">Centriole</location>
    </subcellularLocation>
</comment>
<evidence type="ECO:0000259" key="6">
    <source>
        <dbReference type="Pfam" id="PF15503"/>
    </source>
</evidence>
<evidence type="ECO:0000256" key="3">
    <source>
        <dbReference type="ARBA" id="ARBA00023212"/>
    </source>
</evidence>
<keyword evidence="8" id="KW-1185">Reference proteome</keyword>
<name>A0A7R9A719_9CRUS</name>
<dbReference type="GO" id="GO:1903724">
    <property type="term" value="P:positive regulation of centriole elongation"/>
    <property type="evidence" value="ECO:0007669"/>
    <property type="project" value="TreeGrafter"/>
</dbReference>
<evidence type="ECO:0000313" key="7">
    <source>
        <dbReference type="EMBL" id="CAD7245846.1"/>
    </source>
</evidence>
<evidence type="ECO:0000256" key="5">
    <source>
        <dbReference type="SAM" id="MobiDB-lite"/>
    </source>
</evidence>
<accession>A0A7R9A719</accession>
<dbReference type="GO" id="GO:0005814">
    <property type="term" value="C:centriole"/>
    <property type="evidence" value="ECO:0007669"/>
    <property type="project" value="UniProtKB-SubCell"/>
</dbReference>
<proteinExistence type="inferred from homology"/>
<feature type="compositionally biased region" description="Basic residues" evidence="5">
    <location>
        <begin position="13"/>
        <end position="22"/>
    </location>
</feature>
<evidence type="ECO:0000313" key="8">
    <source>
        <dbReference type="Proteomes" id="UP000677054"/>
    </source>
</evidence>
<feature type="region of interest" description="Disordered" evidence="5">
    <location>
        <begin position="1"/>
        <end position="69"/>
    </location>
</feature>
<dbReference type="PANTHER" id="PTHR28625">
    <property type="entry name" value="PROTEIN PHOSPHATASE 1 REGULATORY SUBUNIT 35"/>
    <property type="match status" value="1"/>
</dbReference>
<dbReference type="Proteomes" id="UP000677054">
    <property type="component" value="Unassembled WGS sequence"/>
</dbReference>
<dbReference type="EMBL" id="CAJPEV010000968">
    <property type="protein sequence ID" value="CAG0889826.1"/>
    <property type="molecule type" value="Genomic_DNA"/>
</dbReference>
<keyword evidence="3" id="KW-0206">Cytoskeleton</keyword>
<feature type="domain" description="Protein phosphatase 1 regulatory subunit 35 C-terminal" evidence="6">
    <location>
        <begin position="68"/>
        <end position="207"/>
    </location>
</feature>
<feature type="compositionally biased region" description="Basic and acidic residues" evidence="5">
    <location>
        <begin position="23"/>
        <end position="40"/>
    </location>
</feature>
<dbReference type="PANTHER" id="PTHR28625:SF1">
    <property type="entry name" value="PROTEIN PHOSPHATASE 1 REGULATORY SUBUNIT 35"/>
    <property type="match status" value="1"/>
</dbReference>
<keyword evidence="2" id="KW-0963">Cytoplasm</keyword>
<organism evidence="7">
    <name type="scientific">Darwinula stevensoni</name>
    <dbReference type="NCBI Taxonomy" id="69355"/>
    <lineage>
        <taxon>Eukaryota</taxon>
        <taxon>Metazoa</taxon>
        <taxon>Ecdysozoa</taxon>
        <taxon>Arthropoda</taxon>
        <taxon>Crustacea</taxon>
        <taxon>Oligostraca</taxon>
        <taxon>Ostracoda</taxon>
        <taxon>Podocopa</taxon>
        <taxon>Podocopida</taxon>
        <taxon>Darwinulocopina</taxon>
        <taxon>Darwinuloidea</taxon>
        <taxon>Darwinulidae</taxon>
        <taxon>Darwinula</taxon>
    </lineage>
</organism>